<sequence>MSTTENPSVTILEQHSGTLYRAALILGREARGAERLLRLLMTELVRTDPASPASEPDLLRLLFTVAQTQPPTRHHSHPPRPRTDQPTLHQSLLHLPIEQRFALALYLLFGYDLAQIATILNMDAAASRATLFSAMRNLAPSATLSLTEQSSSEACQEVRSALIDPGGRLRHTPAIRGHLAICAECRSFDHTWGELSQTIEAALRTALRDRDMPARLEAQLISLGAPRQRPRLQFIFALPPLVILIIIASLVLPGISREPVTVINRSAREAVDVAALIEIALANHARIPDTSSTIWYSRYETLWYFDDATYAPIRAELWLDRSNPARHRLQISHTSGGAPYEFQLADGVRELYYAVDPLYRPSLYADLEISATPESPSLISQITDPSDQAAALAQRLSYGIWNMPRFYLLQAQQAEDLRLLGRQRDGTRTVYILSFRGFSPVGYPIQTPGRASVPISILLSLDTESGQLRSVTELSTSSDTTQSSRVTWRLVEERSYNTSNEAGSPFNPVLAWNGRGSFPAASDNPRADPALRLFSRRDLQHPSMLLNLRWQIHLPSHLPGIERALLIWPRSAEIPQAIIYLGLDRHLIIHFGPLRILTPDERLSTAYANIELQASRPRHYQITLQPTVPTPHPPMVLDVYGFSYPEVISMLQSFQSLDPSYLRAHEELFVW</sequence>
<dbReference type="HOGENOM" id="CLU_374229_0_0_0"/>
<dbReference type="InterPro" id="IPR013324">
    <property type="entry name" value="RNA_pol_sigma_r3/r4-like"/>
</dbReference>
<dbReference type="GO" id="GO:0016987">
    <property type="term" value="F:sigma factor activity"/>
    <property type="evidence" value="ECO:0007669"/>
    <property type="project" value="InterPro"/>
</dbReference>
<dbReference type="Gene3D" id="1.10.10.10">
    <property type="entry name" value="Winged helix-like DNA-binding domain superfamily/Winged helix DNA-binding domain"/>
    <property type="match status" value="1"/>
</dbReference>
<dbReference type="Proteomes" id="UP000054010">
    <property type="component" value="Unassembled WGS sequence"/>
</dbReference>
<comment type="caution">
    <text evidence="3">The sequence shown here is derived from an EMBL/GenBank/DDBJ whole genome shotgun (WGS) entry which is preliminary data.</text>
</comment>
<evidence type="ECO:0000313" key="4">
    <source>
        <dbReference type="Proteomes" id="UP000054010"/>
    </source>
</evidence>
<gene>
    <name evidence="3" type="ORF">OSCT_0502</name>
</gene>
<reference evidence="3 4" key="1">
    <citation type="journal article" date="2011" name="J. Bacteriol.">
        <title>Draft genome sequence of the anoxygenic filamentous phototrophic bacterium Oscillochloris trichoides subsp. DG-6.</title>
        <authorList>
            <person name="Kuznetsov B.B."/>
            <person name="Ivanovsky R.N."/>
            <person name="Keppen O.I."/>
            <person name="Sukhacheva M.V."/>
            <person name="Bumazhkin B.K."/>
            <person name="Patutina E.O."/>
            <person name="Beletsky A.V."/>
            <person name="Mardanov A.V."/>
            <person name="Baslerov R.V."/>
            <person name="Panteleeva A.N."/>
            <person name="Kolganova T.V."/>
            <person name="Ravin N.V."/>
            <person name="Skryabin K.G."/>
        </authorList>
    </citation>
    <scope>NUCLEOTIDE SEQUENCE [LARGE SCALE GENOMIC DNA]</scope>
    <source>
        <strain evidence="3 4">DG-6</strain>
    </source>
</reference>
<dbReference type="InterPro" id="IPR036388">
    <property type="entry name" value="WH-like_DNA-bd_sf"/>
</dbReference>
<proteinExistence type="predicted"/>
<dbReference type="STRING" id="765420.OSCT_0502"/>
<evidence type="ECO:0000313" key="3">
    <source>
        <dbReference type="EMBL" id="EFO81647.1"/>
    </source>
</evidence>
<dbReference type="InterPro" id="IPR013249">
    <property type="entry name" value="RNA_pol_sigma70_r4_t2"/>
</dbReference>
<keyword evidence="1" id="KW-1133">Transmembrane helix</keyword>
<dbReference type="eggNOG" id="ENOG502ZUM9">
    <property type="taxonomic scope" value="Bacteria"/>
</dbReference>
<dbReference type="OrthoDB" id="136879at2"/>
<dbReference type="EMBL" id="ADVR01000008">
    <property type="protein sequence ID" value="EFO81647.1"/>
    <property type="molecule type" value="Genomic_DNA"/>
</dbReference>
<protein>
    <recommendedName>
        <fullName evidence="2">RNA polymerase sigma factor 70 region 4 type 2 domain-containing protein</fullName>
    </recommendedName>
</protein>
<evidence type="ECO:0000259" key="2">
    <source>
        <dbReference type="Pfam" id="PF08281"/>
    </source>
</evidence>
<dbReference type="Pfam" id="PF08281">
    <property type="entry name" value="Sigma70_r4_2"/>
    <property type="match status" value="1"/>
</dbReference>
<name>E1IB01_9CHLR</name>
<evidence type="ECO:0000256" key="1">
    <source>
        <dbReference type="SAM" id="Phobius"/>
    </source>
</evidence>
<dbReference type="GO" id="GO:0006352">
    <property type="term" value="P:DNA-templated transcription initiation"/>
    <property type="evidence" value="ECO:0007669"/>
    <property type="project" value="InterPro"/>
</dbReference>
<dbReference type="AlphaFoldDB" id="E1IB01"/>
<keyword evidence="1" id="KW-0812">Transmembrane</keyword>
<keyword evidence="4" id="KW-1185">Reference proteome</keyword>
<keyword evidence="1" id="KW-0472">Membrane</keyword>
<dbReference type="SUPFAM" id="SSF88659">
    <property type="entry name" value="Sigma3 and sigma4 domains of RNA polymerase sigma factors"/>
    <property type="match status" value="1"/>
</dbReference>
<accession>E1IB01</accession>
<feature type="transmembrane region" description="Helical" evidence="1">
    <location>
        <begin position="234"/>
        <end position="255"/>
    </location>
</feature>
<organism evidence="3 4">
    <name type="scientific">Oscillochloris trichoides DG-6</name>
    <dbReference type="NCBI Taxonomy" id="765420"/>
    <lineage>
        <taxon>Bacteria</taxon>
        <taxon>Bacillati</taxon>
        <taxon>Chloroflexota</taxon>
        <taxon>Chloroflexia</taxon>
        <taxon>Chloroflexales</taxon>
        <taxon>Chloroflexineae</taxon>
        <taxon>Oscillochloridaceae</taxon>
        <taxon>Oscillochloris</taxon>
    </lineage>
</organism>
<dbReference type="GO" id="GO:0003677">
    <property type="term" value="F:DNA binding"/>
    <property type="evidence" value="ECO:0007669"/>
    <property type="project" value="InterPro"/>
</dbReference>
<feature type="domain" description="RNA polymerase sigma factor 70 region 4 type 2" evidence="2">
    <location>
        <begin position="88"/>
        <end position="138"/>
    </location>
</feature>